<protein>
    <submittedName>
        <fullName evidence="2">Uncharacterized protein</fullName>
    </submittedName>
</protein>
<evidence type="ECO:0000313" key="3">
    <source>
        <dbReference type="Proteomes" id="UP000054032"/>
    </source>
</evidence>
<dbReference type="RefSeq" id="XP_007686905.1">
    <property type="nucleotide sequence ID" value="XM_007688715.1"/>
</dbReference>
<dbReference type="HOGENOM" id="CLU_2440519_0_0_1"/>
<dbReference type="EMBL" id="KI963964">
    <property type="protein sequence ID" value="EUC46558.1"/>
    <property type="molecule type" value="Genomic_DNA"/>
</dbReference>
<accession>W6Z9V1</accession>
<evidence type="ECO:0000313" key="2">
    <source>
        <dbReference type="EMBL" id="EUC46558.1"/>
    </source>
</evidence>
<evidence type="ECO:0000256" key="1">
    <source>
        <dbReference type="SAM" id="MobiDB-lite"/>
    </source>
</evidence>
<reference evidence="2 3" key="1">
    <citation type="journal article" date="2013" name="PLoS Genet.">
        <title>Comparative genome structure, secondary metabolite, and effector coding capacity across Cochliobolus pathogens.</title>
        <authorList>
            <person name="Condon B.J."/>
            <person name="Leng Y."/>
            <person name="Wu D."/>
            <person name="Bushley K.E."/>
            <person name="Ohm R.A."/>
            <person name="Otillar R."/>
            <person name="Martin J."/>
            <person name="Schackwitz W."/>
            <person name="Grimwood J."/>
            <person name="MohdZainudin N."/>
            <person name="Xue C."/>
            <person name="Wang R."/>
            <person name="Manning V.A."/>
            <person name="Dhillon B."/>
            <person name="Tu Z.J."/>
            <person name="Steffenson B.J."/>
            <person name="Salamov A."/>
            <person name="Sun H."/>
            <person name="Lowry S."/>
            <person name="LaButti K."/>
            <person name="Han J."/>
            <person name="Copeland A."/>
            <person name="Lindquist E."/>
            <person name="Barry K."/>
            <person name="Schmutz J."/>
            <person name="Baker S.E."/>
            <person name="Ciuffetti L.M."/>
            <person name="Grigoriev I.V."/>
            <person name="Zhong S."/>
            <person name="Turgeon B.G."/>
        </authorList>
    </citation>
    <scope>NUCLEOTIDE SEQUENCE [LARGE SCALE GENOMIC DNA]</scope>
    <source>
        <strain evidence="2 3">ATCC 44560</strain>
    </source>
</reference>
<keyword evidence="3" id="KW-1185">Reference proteome</keyword>
<sequence length="90" mass="10395">MKAQRTNCIRPEGYRRTRPRQPSGTKPHALLFPSIVNRLCHSHDIHWFQGRLRNLGAEVPRVCMWLCKACQALLVGLSAHFCQDWSLRTA</sequence>
<name>W6Z9V1_COCMI</name>
<dbReference type="AlphaFoldDB" id="W6Z9V1"/>
<gene>
    <name evidence="2" type="ORF">COCMIDRAFT_92512</name>
</gene>
<dbReference type="KEGG" id="bor:COCMIDRAFT_92512"/>
<dbReference type="Proteomes" id="UP000054032">
    <property type="component" value="Unassembled WGS sequence"/>
</dbReference>
<feature type="region of interest" description="Disordered" evidence="1">
    <location>
        <begin position="1"/>
        <end position="26"/>
    </location>
</feature>
<dbReference type="GeneID" id="19128094"/>
<organism evidence="2 3">
    <name type="scientific">Bipolaris oryzae ATCC 44560</name>
    <dbReference type="NCBI Taxonomy" id="930090"/>
    <lineage>
        <taxon>Eukaryota</taxon>
        <taxon>Fungi</taxon>
        <taxon>Dikarya</taxon>
        <taxon>Ascomycota</taxon>
        <taxon>Pezizomycotina</taxon>
        <taxon>Dothideomycetes</taxon>
        <taxon>Pleosporomycetidae</taxon>
        <taxon>Pleosporales</taxon>
        <taxon>Pleosporineae</taxon>
        <taxon>Pleosporaceae</taxon>
        <taxon>Bipolaris</taxon>
    </lineage>
</organism>
<proteinExistence type="predicted"/>